<comment type="caution">
    <text evidence="2">The sequence shown here is derived from an EMBL/GenBank/DDBJ whole genome shotgun (WGS) entry which is preliminary data.</text>
</comment>
<feature type="region of interest" description="Disordered" evidence="1">
    <location>
        <begin position="108"/>
        <end position="142"/>
    </location>
</feature>
<accession>A0A644VAP3</accession>
<reference evidence="2" key="1">
    <citation type="submission" date="2019-08" db="EMBL/GenBank/DDBJ databases">
        <authorList>
            <person name="Kucharzyk K."/>
            <person name="Murdoch R.W."/>
            <person name="Higgins S."/>
            <person name="Loffler F."/>
        </authorList>
    </citation>
    <scope>NUCLEOTIDE SEQUENCE</scope>
</reference>
<feature type="compositionally biased region" description="Basic and acidic residues" evidence="1">
    <location>
        <begin position="274"/>
        <end position="341"/>
    </location>
</feature>
<feature type="compositionally biased region" description="Basic and acidic residues" evidence="1">
    <location>
        <begin position="200"/>
        <end position="239"/>
    </location>
</feature>
<organism evidence="2">
    <name type="scientific">bioreactor metagenome</name>
    <dbReference type="NCBI Taxonomy" id="1076179"/>
    <lineage>
        <taxon>unclassified sequences</taxon>
        <taxon>metagenomes</taxon>
        <taxon>ecological metagenomes</taxon>
    </lineage>
</organism>
<dbReference type="EMBL" id="VSSQ01000256">
    <property type="protein sequence ID" value="MPL88388.1"/>
    <property type="molecule type" value="Genomic_DNA"/>
</dbReference>
<dbReference type="AlphaFoldDB" id="A0A644VAP3"/>
<feature type="region of interest" description="Disordered" evidence="1">
    <location>
        <begin position="154"/>
        <end position="357"/>
    </location>
</feature>
<feature type="compositionally biased region" description="Basic residues" evidence="1">
    <location>
        <begin position="261"/>
        <end position="273"/>
    </location>
</feature>
<feature type="compositionally biased region" description="Basic residues" evidence="1">
    <location>
        <begin position="240"/>
        <end position="250"/>
    </location>
</feature>
<proteinExistence type="predicted"/>
<evidence type="ECO:0000256" key="1">
    <source>
        <dbReference type="SAM" id="MobiDB-lite"/>
    </source>
</evidence>
<gene>
    <name evidence="2" type="ORF">SDC9_34408</name>
</gene>
<evidence type="ECO:0000313" key="2">
    <source>
        <dbReference type="EMBL" id="MPL88388.1"/>
    </source>
</evidence>
<feature type="compositionally biased region" description="Basic and acidic residues" evidence="1">
    <location>
        <begin position="163"/>
        <end position="187"/>
    </location>
</feature>
<protein>
    <submittedName>
        <fullName evidence="2">Uncharacterized protein</fullName>
    </submittedName>
</protein>
<sequence>MARRPHRARGRSSVSDVALLRGLLVARVQHAVEDDRGQQDRGLDQVLIEQRNVEDGHRVQQDADQRRADQHVAHAALAARKPDAADHRHQHDVVKLGRVHHAGVHRLQAARGQDPGGEGDERRDHVTQHQHRPHRHADIARRRRVVARVIDIAPPFGEAQEDEGGKGETGEDEDLERHVGKPQRAELGHPVPGRHRHRVRADQLRTHQPVDEGGRGEGDEDRRHLGIGDKKAVREADRHHAGKGQTKRRAVAQAVAQHLQIPRHRHRHHRHHRQVDAAADHDDRHAEREDSQHRDRAHDRHQIVGGEEPRQGQRRDDEDCHRDREDDALLIEGSEKTHRQDLPVAAVLSRGGPIRSG</sequence>
<feature type="compositionally biased region" description="Basic residues" evidence="1">
    <location>
        <begin position="128"/>
        <end position="142"/>
    </location>
</feature>
<name>A0A644VAP3_9ZZZZ</name>